<evidence type="ECO:0000259" key="2">
    <source>
        <dbReference type="PROSITE" id="PS50405"/>
    </source>
</evidence>
<dbReference type="InterPro" id="IPR050213">
    <property type="entry name" value="GST_superfamily"/>
</dbReference>
<protein>
    <recommendedName>
        <fullName evidence="5">Glutathione S-transferase</fullName>
    </recommendedName>
</protein>
<dbReference type="Pfam" id="PF14497">
    <property type="entry name" value="GST_C_3"/>
    <property type="match status" value="1"/>
</dbReference>
<dbReference type="PROSITE" id="PS50405">
    <property type="entry name" value="GST_CTER"/>
    <property type="match status" value="1"/>
</dbReference>
<dbReference type="SFLD" id="SFLDS00019">
    <property type="entry name" value="Glutathione_Transferase_(cytos"/>
    <property type="match status" value="1"/>
</dbReference>
<sequence length="212" mass="24305">MSGYKLFYFPGRVGGEKCRLAFAAAKIDYEDNRLADEEWAKEKASGRSPFGQMPFIVTPEGKTLGQSVTVMKYICKIGGLCPANRFDEATADMITDQVGDLTLPLINIYNEKDETKKEQIRKEFYGTTLPARLEKFEALLKNRDEGKGFFLGEKLSYADITFFDFFNNFHSKGKEDVPGELEKFPLLVEHYKRVLNVPEINEWVKKRPVTEF</sequence>
<organism evidence="3 4">
    <name type="scientific">Porites lobata</name>
    <dbReference type="NCBI Taxonomy" id="104759"/>
    <lineage>
        <taxon>Eukaryota</taxon>
        <taxon>Metazoa</taxon>
        <taxon>Cnidaria</taxon>
        <taxon>Anthozoa</taxon>
        <taxon>Hexacorallia</taxon>
        <taxon>Scleractinia</taxon>
        <taxon>Fungiina</taxon>
        <taxon>Poritidae</taxon>
        <taxon>Porites</taxon>
    </lineage>
</organism>
<dbReference type="InterPro" id="IPR010987">
    <property type="entry name" value="Glutathione-S-Trfase_C-like"/>
</dbReference>
<comment type="caution">
    <text evidence="3">The sequence shown here is derived from an EMBL/GenBank/DDBJ whole genome shotgun (WGS) entry which is preliminary data.</text>
</comment>
<dbReference type="SFLD" id="SFLDG00363">
    <property type="entry name" value="AMPS_(cytGST):_Alpha-__Mu-__Pi"/>
    <property type="match status" value="1"/>
</dbReference>
<dbReference type="PANTHER" id="PTHR11571:SF150">
    <property type="entry name" value="GLUTATHIONE S-TRANSFERASE"/>
    <property type="match status" value="1"/>
</dbReference>
<dbReference type="SUPFAM" id="SSF47616">
    <property type="entry name" value="GST C-terminal domain-like"/>
    <property type="match status" value="1"/>
</dbReference>
<evidence type="ECO:0008006" key="5">
    <source>
        <dbReference type="Google" id="ProtNLM"/>
    </source>
</evidence>
<dbReference type="InterPro" id="IPR004046">
    <property type="entry name" value="GST_C"/>
</dbReference>
<feature type="domain" description="GST C-terminal" evidence="2">
    <location>
        <begin position="84"/>
        <end position="212"/>
    </location>
</feature>
<gene>
    <name evidence="3" type="ORF">PLOB_00001236</name>
</gene>
<dbReference type="PANTHER" id="PTHR11571">
    <property type="entry name" value="GLUTATHIONE S-TRANSFERASE"/>
    <property type="match status" value="1"/>
</dbReference>
<dbReference type="SUPFAM" id="SSF52833">
    <property type="entry name" value="Thioredoxin-like"/>
    <property type="match status" value="1"/>
</dbReference>
<dbReference type="Pfam" id="PF02798">
    <property type="entry name" value="GST_N"/>
    <property type="match status" value="1"/>
</dbReference>
<name>A0ABN8Q1C3_9CNID</name>
<keyword evidence="4" id="KW-1185">Reference proteome</keyword>
<evidence type="ECO:0000313" key="3">
    <source>
        <dbReference type="EMBL" id="CAH3155196.1"/>
    </source>
</evidence>
<dbReference type="InterPro" id="IPR036282">
    <property type="entry name" value="Glutathione-S-Trfase_C_sf"/>
</dbReference>
<dbReference type="Gene3D" id="3.40.30.10">
    <property type="entry name" value="Glutaredoxin"/>
    <property type="match status" value="1"/>
</dbReference>
<dbReference type="CDD" id="cd03192">
    <property type="entry name" value="GST_C_Sigma_like"/>
    <property type="match status" value="1"/>
</dbReference>
<accession>A0ABN8Q1C3</accession>
<dbReference type="InterPro" id="IPR040079">
    <property type="entry name" value="Glutathione_S-Trfase"/>
</dbReference>
<dbReference type="InterPro" id="IPR004045">
    <property type="entry name" value="Glutathione_S-Trfase_N"/>
</dbReference>
<dbReference type="InterPro" id="IPR036249">
    <property type="entry name" value="Thioredoxin-like_sf"/>
</dbReference>
<proteinExistence type="predicted"/>
<reference evidence="3 4" key="1">
    <citation type="submission" date="2022-05" db="EMBL/GenBank/DDBJ databases">
        <authorList>
            <consortium name="Genoscope - CEA"/>
            <person name="William W."/>
        </authorList>
    </citation>
    <scope>NUCLEOTIDE SEQUENCE [LARGE SCALE GENOMIC DNA]</scope>
</reference>
<dbReference type="Proteomes" id="UP001159405">
    <property type="component" value="Unassembled WGS sequence"/>
</dbReference>
<evidence type="ECO:0000313" key="4">
    <source>
        <dbReference type="Proteomes" id="UP001159405"/>
    </source>
</evidence>
<dbReference type="Gene3D" id="1.20.1050.10">
    <property type="match status" value="1"/>
</dbReference>
<evidence type="ECO:0000259" key="1">
    <source>
        <dbReference type="PROSITE" id="PS50404"/>
    </source>
</evidence>
<dbReference type="EMBL" id="CALNXK010000100">
    <property type="protein sequence ID" value="CAH3155196.1"/>
    <property type="molecule type" value="Genomic_DNA"/>
</dbReference>
<dbReference type="CDD" id="cd03039">
    <property type="entry name" value="GST_N_Sigma_like"/>
    <property type="match status" value="1"/>
</dbReference>
<feature type="domain" description="GST N-terminal" evidence="1">
    <location>
        <begin position="2"/>
        <end position="82"/>
    </location>
</feature>
<dbReference type="PROSITE" id="PS50404">
    <property type="entry name" value="GST_NTER"/>
    <property type="match status" value="1"/>
</dbReference>
<dbReference type="SFLD" id="SFLDG01205">
    <property type="entry name" value="AMPS.1"/>
    <property type="match status" value="1"/>
</dbReference>